<protein>
    <submittedName>
        <fullName evidence="1">Uncharacterized protein</fullName>
    </submittedName>
</protein>
<keyword evidence="2" id="KW-1185">Reference proteome</keyword>
<evidence type="ECO:0000313" key="2">
    <source>
        <dbReference type="Proteomes" id="UP001177021"/>
    </source>
</evidence>
<evidence type="ECO:0000313" key="1">
    <source>
        <dbReference type="EMBL" id="CAJ2643628.1"/>
    </source>
</evidence>
<sequence length="68" mass="7645">MDLLSCLEKMKYALSGLGKFALLIWSMDLLICLGSFDGMKTHFISKVEGDVWKNGVNCQKMTTLVSRK</sequence>
<comment type="caution">
    <text evidence="1">The sequence shown here is derived from an EMBL/GenBank/DDBJ whole genome shotgun (WGS) entry which is preliminary data.</text>
</comment>
<proteinExistence type="predicted"/>
<dbReference type="EMBL" id="CASHSV030000034">
    <property type="protein sequence ID" value="CAJ2643628.1"/>
    <property type="molecule type" value="Genomic_DNA"/>
</dbReference>
<accession>A0ACB0JJ31</accession>
<reference evidence="1" key="1">
    <citation type="submission" date="2023-10" db="EMBL/GenBank/DDBJ databases">
        <authorList>
            <person name="Rodriguez Cubillos JULIANA M."/>
            <person name="De Vega J."/>
        </authorList>
    </citation>
    <scope>NUCLEOTIDE SEQUENCE</scope>
</reference>
<dbReference type="Proteomes" id="UP001177021">
    <property type="component" value="Unassembled WGS sequence"/>
</dbReference>
<gene>
    <name evidence="1" type="ORF">MILVUS5_LOCUS12819</name>
</gene>
<name>A0ACB0JJ31_TRIPR</name>
<organism evidence="1 2">
    <name type="scientific">Trifolium pratense</name>
    <name type="common">Red clover</name>
    <dbReference type="NCBI Taxonomy" id="57577"/>
    <lineage>
        <taxon>Eukaryota</taxon>
        <taxon>Viridiplantae</taxon>
        <taxon>Streptophyta</taxon>
        <taxon>Embryophyta</taxon>
        <taxon>Tracheophyta</taxon>
        <taxon>Spermatophyta</taxon>
        <taxon>Magnoliopsida</taxon>
        <taxon>eudicotyledons</taxon>
        <taxon>Gunneridae</taxon>
        <taxon>Pentapetalae</taxon>
        <taxon>rosids</taxon>
        <taxon>fabids</taxon>
        <taxon>Fabales</taxon>
        <taxon>Fabaceae</taxon>
        <taxon>Papilionoideae</taxon>
        <taxon>50 kb inversion clade</taxon>
        <taxon>NPAAA clade</taxon>
        <taxon>Hologalegina</taxon>
        <taxon>IRL clade</taxon>
        <taxon>Trifolieae</taxon>
        <taxon>Trifolium</taxon>
    </lineage>
</organism>